<dbReference type="SUPFAM" id="SSF52343">
    <property type="entry name" value="Ferredoxin reductase-like, C-terminal NADP-linked domain"/>
    <property type="match status" value="1"/>
</dbReference>
<dbReference type="GO" id="GO:0000293">
    <property type="term" value="F:ferric-chelate reductase activity"/>
    <property type="evidence" value="ECO:0007669"/>
    <property type="project" value="TreeGrafter"/>
</dbReference>
<dbReference type="Pfam" id="PF08030">
    <property type="entry name" value="NAD_binding_6"/>
    <property type="match status" value="1"/>
</dbReference>
<organism evidence="4 5">
    <name type="scientific">Rhizopogon vesiculosus</name>
    <dbReference type="NCBI Taxonomy" id="180088"/>
    <lineage>
        <taxon>Eukaryota</taxon>
        <taxon>Fungi</taxon>
        <taxon>Dikarya</taxon>
        <taxon>Basidiomycota</taxon>
        <taxon>Agaricomycotina</taxon>
        <taxon>Agaricomycetes</taxon>
        <taxon>Agaricomycetidae</taxon>
        <taxon>Boletales</taxon>
        <taxon>Suillineae</taxon>
        <taxon>Rhizopogonaceae</taxon>
        <taxon>Rhizopogon</taxon>
    </lineage>
</organism>
<sequence length="244" mass="26643">APFWKEVVFFINVRKGFTARLKEAALKGDKVKVKVDGPYGSYFDLGSYDTSVLIAGGSGVSYTLPTLLNIIERVRNGKSSCRRVVFIWSIRNADYIHWIDETLIRALHLAPPFLSISIRIHVTSVPATIQALPHSYGPNDGPQAVRDDSRSEIGELEDVTAMEKGKDSLLAIEAVKLENRRCDLPSVLRDEVEMATGRMSVGVCGSQSMARSVRGALQFQVSSPLSVANGGTSVTLHVESFGYA</sequence>
<name>A0A1J8QU12_9AGAM</name>
<dbReference type="EMBL" id="LVVM01002256">
    <property type="protein sequence ID" value="OJA16928.1"/>
    <property type="molecule type" value="Genomic_DNA"/>
</dbReference>
<reference evidence="4 5" key="1">
    <citation type="submission" date="2016-03" db="EMBL/GenBank/DDBJ databases">
        <title>Comparative genomics of the ectomycorrhizal sister species Rhizopogon vinicolor and Rhizopogon vesiculosus (Basidiomycota: Boletales) reveals a divergence of the mating type B locus.</title>
        <authorList>
            <person name="Mujic A.B."/>
            <person name="Kuo A."/>
            <person name="Tritt A."/>
            <person name="Lipzen A."/>
            <person name="Chen C."/>
            <person name="Johnson J."/>
            <person name="Sharma A."/>
            <person name="Barry K."/>
            <person name="Grigoriev I.V."/>
            <person name="Spatafora J.W."/>
        </authorList>
    </citation>
    <scope>NUCLEOTIDE SEQUENCE [LARGE SCALE GENOMIC DNA]</scope>
    <source>
        <strain evidence="4 5">AM-OR11-056</strain>
    </source>
</reference>
<dbReference type="GO" id="GO:0005886">
    <property type="term" value="C:plasma membrane"/>
    <property type="evidence" value="ECO:0007669"/>
    <property type="project" value="TreeGrafter"/>
</dbReference>
<dbReference type="GO" id="GO:0015677">
    <property type="term" value="P:copper ion import"/>
    <property type="evidence" value="ECO:0007669"/>
    <property type="project" value="TreeGrafter"/>
</dbReference>
<accession>A0A1J8QU12</accession>
<dbReference type="Gene3D" id="3.40.50.80">
    <property type="entry name" value="Nucleotide-binding domain of ferredoxin-NADP reductase (FNR) module"/>
    <property type="match status" value="1"/>
</dbReference>
<evidence type="ECO:0000313" key="5">
    <source>
        <dbReference type="Proteomes" id="UP000183567"/>
    </source>
</evidence>
<dbReference type="Proteomes" id="UP000183567">
    <property type="component" value="Unassembled WGS sequence"/>
</dbReference>
<gene>
    <name evidence="4" type="ORF">AZE42_11269</name>
</gene>
<protein>
    <recommendedName>
        <fullName evidence="3">Ferric reductase NAD binding domain-containing protein</fullName>
    </recommendedName>
</protein>
<evidence type="ECO:0000259" key="3">
    <source>
        <dbReference type="Pfam" id="PF08030"/>
    </source>
</evidence>
<feature type="domain" description="Ferric reductase NAD binding" evidence="3">
    <location>
        <begin position="48"/>
        <end position="214"/>
    </location>
</feature>
<dbReference type="AlphaFoldDB" id="A0A1J8QU12"/>
<dbReference type="InterPro" id="IPR039261">
    <property type="entry name" value="FNR_nucleotide-bd"/>
</dbReference>
<dbReference type="PANTHER" id="PTHR32361:SF9">
    <property type="entry name" value="FERRIC REDUCTASE TRANSMEMBRANE COMPONENT 3-RELATED"/>
    <property type="match status" value="1"/>
</dbReference>
<dbReference type="InterPro" id="IPR013121">
    <property type="entry name" value="Fe_red_NAD-bd_6"/>
</dbReference>
<dbReference type="InterPro" id="IPR051410">
    <property type="entry name" value="Ferric/Cupric_Reductase"/>
</dbReference>
<evidence type="ECO:0000256" key="2">
    <source>
        <dbReference type="ARBA" id="ARBA00023002"/>
    </source>
</evidence>
<dbReference type="GO" id="GO:0006826">
    <property type="term" value="P:iron ion transport"/>
    <property type="evidence" value="ECO:0007669"/>
    <property type="project" value="TreeGrafter"/>
</dbReference>
<keyword evidence="1" id="KW-0813">Transport</keyword>
<feature type="non-terminal residue" evidence="4">
    <location>
        <position position="1"/>
    </location>
</feature>
<dbReference type="PANTHER" id="PTHR32361">
    <property type="entry name" value="FERRIC/CUPRIC REDUCTASE TRANSMEMBRANE COMPONENT"/>
    <property type="match status" value="1"/>
</dbReference>
<dbReference type="OrthoDB" id="4494341at2759"/>
<keyword evidence="5" id="KW-1185">Reference proteome</keyword>
<evidence type="ECO:0000256" key="1">
    <source>
        <dbReference type="ARBA" id="ARBA00022448"/>
    </source>
</evidence>
<dbReference type="CDD" id="cd06186">
    <property type="entry name" value="NOX_Duox_like_FAD_NADP"/>
    <property type="match status" value="1"/>
</dbReference>
<keyword evidence="2" id="KW-0560">Oxidoreductase</keyword>
<evidence type="ECO:0000313" key="4">
    <source>
        <dbReference type="EMBL" id="OJA16928.1"/>
    </source>
</evidence>
<proteinExistence type="predicted"/>
<comment type="caution">
    <text evidence="4">The sequence shown here is derived from an EMBL/GenBank/DDBJ whole genome shotgun (WGS) entry which is preliminary data.</text>
</comment>
<dbReference type="STRING" id="180088.A0A1J8QU12"/>
<dbReference type="GO" id="GO:0006879">
    <property type="term" value="P:intracellular iron ion homeostasis"/>
    <property type="evidence" value="ECO:0007669"/>
    <property type="project" value="TreeGrafter"/>
</dbReference>
<feature type="non-terminal residue" evidence="4">
    <location>
        <position position="244"/>
    </location>
</feature>